<dbReference type="Pfam" id="PF00155">
    <property type="entry name" value="Aminotran_1_2"/>
    <property type="match status" value="1"/>
</dbReference>
<dbReference type="GO" id="GO:0030170">
    <property type="term" value="F:pyridoxal phosphate binding"/>
    <property type="evidence" value="ECO:0007669"/>
    <property type="project" value="InterPro"/>
</dbReference>
<dbReference type="GO" id="GO:0008483">
    <property type="term" value="F:transaminase activity"/>
    <property type="evidence" value="ECO:0007669"/>
    <property type="project" value="UniProtKB-KW"/>
</dbReference>
<sequence length="270" mass="30559">MDYKHFYRQGKESKYTSNNVCIVPGGLPGITRTMAALGNMQVVYFCPDYTVYEQALGLFLQINPNALLHRDVNEALMSPEEFEFKAGRSGMGTVLLSNPANPTGPSIERKNLEECVRIARDNETCIIMDEFYSHYYYDSTNVEPANGGADDNSNWPKTVSSAAYVDDVNADPIIIINGLTKNWRCPELWFCWIIAPEPIVEMLAAAGSFFDGGANAPPQKLSLPLMELDFIRKDTWALQRAFEKIRDYFLKDIRRLGVKVLHEPVFTFYV</sequence>
<dbReference type="InterPro" id="IPR015421">
    <property type="entry name" value="PyrdxlP-dep_Trfase_major"/>
</dbReference>
<comment type="similarity">
    <text evidence="2">Belongs to the class-I pyridoxal-phosphate-dependent aminotransferase family.</text>
</comment>
<dbReference type="PANTHER" id="PTHR46383">
    <property type="entry name" value="ASPARTATE AMINOTRANSFERASE"/>
    <property type="match status" value="1"/>
</dbReference>
<dbReference type="InterPro" id="IPR015424">
    <property type="entry name" value="PyrdxlP-dep_Trfase"/>
</dbReference>
<evidence type="ECO:0000256" key="4">
    <source>
        <dbReference type="ARBA" id="ARBA00022679"/>
    </source>
</evidence>
<evidence type="ECO:0000256" key="1">
    <source>
        <dbReference type="ARBA" id="ARBA00001933"/>
    </source>
</evidence>
<dbReference type="InterPro" id="IPR004839">
    <property type="entry name" value="Aminotransferase_I/II_large"/>
</dbReference>
<evidence type="ECO:0000256" key="3">
    <source>
        <dbReference type="ARBA" id="ARBA00022576"/>
    </source>
</evidence>
<name>A0A7S4VBB3_9STRA</name>
<dbReference type="EMBL" id="HBNS01005856">
    <property type="protein sequence ID" value="CAE4587679.1"/>
    <property type="molecule type" value="Transcribed_RNA"/>
</dbReference>
<dbReference type="PANTHER" id="PTHR46383:SF1">
    <property type="entry name" value="ASPARTATE AMINOTRANSFERASE"/>
    <property type="match status" value="1"/>
</dbReference>
<keyword evidence="3" id="KW-0032">Aminotransferase</keyword>
<dbReference type="Gene3D" id="3.40.640.10">
    <property type="entry name" value="Type I PLP-dependent aspartate aminotransferase-like (Major domain)"/>
    <property type="match status" value="1"/>
</dbReference>
<keyword evidence="5" id="KW-0663">Pyridoxal phosphate</keyword>
<proteinExistence type="inferred from homology"/>
<accession>A0A7S4VBB3</accession>
<gene>
    <name evidence="7" type="ORF">DBRI00130_LOCUS4762</name>
</gene>
<evidence type="ECO:0000256" key="5">
    <source>
        <dbReference type="ARBA" id="ARBA00022898"/>
    </source>
</evidence>
<feature type="domain" description="Aminotransferase class I/classII large" evidence="6">
    <location>
        <begin position="90"/>
        <end position="262"/>
    </location>
</feature>
<reference evidence="7" key="1">
    <citation type="submission" date="2021-01" db="EMBL/GenBank/DDBJ databases">
        <authorList>
            <person name="Corre E."/>
            <person name="Pelletier E."/>
            <person name="Niang G."/>
            <person name="Scheremetjew M."/>
            <person name="Finn R."/>
            <person name="Kale V."/>
            <person name="Holt S."/>
            <person name="Cochrane G."/>
            <person name="Meng A."/>
            <person name="Brown T."/>
            <person name="Cohen L."/>
        </authorList>
    </citation>
    <scope>NUCLEOTIDE SEQUENCE</scope>
    <source>
        <strain evidence="7">GSO104</strain>
    </source>
</reference>
<dbReference type="SUPFAM" id="SSF53383">
    <property type="entry name" value="PLP-dependent transferases"/>
    <property type="match status" value="1"/>
</dbReference>
<dbReference type="InterPro" id="IPR050596">
    <property type="entry name" value="AspAT/PAT-like"/>
</dbReference>
<evidence type="ECO:0000256" key="2">
    <source>
        <dbReference type="ARBA" id="ARBA00007441"/>
    </source>
</evidence>
<protein>
    <recommendedName>
        <fullName evidence="6">Aminotransferase class I/classII large domain-containing protein</fullName>
    </recommendedName>
</protein>
<dbReference type="AlphaFoldDB" id="A0A7S4VBB3"/>
<comment type="cofactor">
    <cofactor evidence="1">
        <name>pyridoxal 5'-phosphate</name>
        <dbReference type="ChEBI" id="CHEBI:597326"/>
    </cofactor>
</comment>
<evidence type="ECO:0000259" key="6">
    <source>
        <dbReference type="Pfam" id="PF00155"/>
    </source>
</evidence>
<dbReference type="GO" id="GO:0006520">
    <property type="term" value="P:amino acid metabolic process"/>
    <property type="evidence" value="ECO:0007669"/>
    <property type="project" value="InterPro"/>
</dbReference>
<organism evidence="7">
    <name type="scientific">Ditylum brightwellii</name>
    <dbReference type="NCBI Taxonomy" id="49249"/>
    <lineage>
        <taxon>Eukaryota</taxon>
        <taxon>Sar</taxon>
        <taxon>Stramenopiles</taxon>
        <taxon>Ochrophyta</taxon>
        <taxon>Bacillariophyta</taxon>
        <taxon>Mediophyceae</taxon>
        <taxon>Lithodesmiophycidae</taxon>
        <taxon>Lithodesmiales</taxon>
        <taxon>Lithodesmiaceae</taxon>
        <taxon>Ditylum</taxon>
    </lineage>
</organism>
<keyword evidence="4" id="KW-0808">Transferase</keyword>
<evidence type="ECO:0000313" key="7">
    <source>
        <dbReference type="EMBL" id="CAE4587679.1"/>
    </source>
</evidence>